<dbReference type="Proteomes" id="UP000008281">
    <property type="component" value="Unassembled WGS sequence"/>
</dbReference>
<keyword evidence="2" id="KW-0862">Zinc</keyword>
<protein>
    <recommendedName>
        <fullName evidence="6">RING-type domain-containing protein</fullName>
    </recommendedName>
</protein>
<name>E3NBM5_CAERE</name>
<evidence type="ECO:0000256" key="3">
    <source>
        <dbReference type="PROSITE-ProRule" id="PRU00175"/>
    </source>
</evidence>
<dbReference type="RefSeq" id="XP_003094193.2">
    <property type="nucleotide sequence ID" value="XM_003094145.2"/>
</dbReference>
<proteinExistence type="predicted"/>
<keyword evidence="5" id="KW-1133">Transmembrane helix</keyword>
<dbReference type="PROSITE" id="PS50089">
    <property type="entry name" value="ZF_RING_2"/>
    <property type="match status" value="1"/>
</dbReference>
<feature type="compositionally biased region" description="Low complexity" evidence="4">
    <location>
        <begin position="254"/>
        <end position="263"/>
    </location>
</feature>
<keyword evidence="8" id="KW-1185">Reference proteome</keyword>
<feature type="transmembrane region" description="Helical" evidence="5">
    <location>
        <begin position="12"/>
        <end position="33"/>
    </location>
</feature>
<evidence type="ECO:0000256" key="5">
    <source>
        <dbReference type="SAM" id="Phobius"/>
    </source>
</evidence>
<evidence type="ECO:0000313" key="7">
    <source>
        <dbReference type="EMBL" id="EFO91993.1"/>
    </source>
</evidence>
<dbReference type="GeneID" id="9812504"/>
<sequence>MNLPYFIHCNTTRLQLLNVFVTACLLFTMGYFIANDVYPEHTWRLTIVVLIVVFAAAPVGLTVRNLRWCLDRKYRELGEYGKTQRNMMIWTGGISVIGTIHLVVVYAMDMNVPLFISTQFLTSFFTLLHSLCMIYGIPMCNIRLSLHTNVVLHHFLIHVVVFLVFVISFYLLTPRFTWYPVIYHVYYVYVYGGSMVDFHLVYTANFGMGNKEGDAPLVFYDMHVDTDNETPKRTPKQVPARAEPARAEPEPKPQQEQPSTSGSSGSSESCKICHAQLQNTSQVCFIKRQCDHVICLSCSKKISSDKDKKTASWQCPYCKLLAVVNGNGPQREKDEARKQLAGGDKPATSENC</sequence>
<dbReference type="SUPFAM" id="SSF57850">
    <property type="entry name" value="RING/U-box"/>
    <property type="match status" value="1"/>
</dbReference>
<evidence type="ECO:0000256" key="1">
    <source>
        <dbReference type="ARBA" id="ARBA00022771"/>
    </source>
</evidence>
<dbReference type="InterPro" id="IPR013083">
    <property type="entry name" value="Znf_RING/FYVE/PHD"/>
</dbReference>
<dbReference type="AlphaFoldDB" id="E3NBM5"/>
<dbReference type="Gene3D" id="3.30.40.10">
    <property type="entry name" value="Zinc/RING finger domain, C3HC4 (zinc finger)"/>
    <property type="match status" value="1"/>
</dbReference>
<evidence type="ECO:0000256" key="2">
    <source>
        <dbReference type="ARBA" id="ARBA00022833"/>
    </source>
</evidence>
<feature type="domain" description="RING-type" evidence="6">
    <location>
        <begin position="270"/>
        <end position="319"/>
    </location>
</feature>
<dbReference type="InParanoid" id="E3NBM5"/>
<feature type="transmembrane region" description="Helical" evidence="5">
    <location>
        <begin position="114"/>
        <end position="138"/>
    </location>
</feature>
<feature type="transmembrane region" description="Helical" evidence="5">
    <location>
        <begin position="184"/>
        <end position="202"/>
    </location>
</feature>
<keyword evidence="5" id="KW-0472">Membrane</keyword>
<feature type="region of interest" description="Disordered" evidence="4">
    <location>
        <begin position="228"/>
        <end position="263"/>
    </location>
</feature>
<feature type="compositionally biased region" description="Basic and acidic residues" evidence="4">
    <location>
        <begin position="243"/>
        <end position="253"/>
    </location>
</feature>
<evidence type="ECO:0000259" key="6">
    <source>
        <dbReference type="PROSITE" id="PS50089"/>
    </source>
</evidence>
<dbReference type="CTD" id="9812504"/>
<dbReference type="InterPro" id="IPR001841">
    <property type="entry name" value="Znf_RING"/>
</dbReference>
<keyword evidence="5" id="KW-0812">Transmembrane</keyword>
<evidence type="ECO:0000313" key="8">
    <source>
        <dbReference type="Proteomes" id="UP000008281"/>
    </source>
</evidence>
<feature type="transmembrane region" description="Helical" evidence="5">
    <location>
        <begin position="45"/>
        <end position="66"/>
    </location>
</feature>
<keyword evidence="1 3" id="KW-0863">Zinc-finger</keyword>
<reference evidence="7" key="1">
    <citation type="submission" date="2007-07" db="EMBL/GenBank/DDBJ databases">
        <title>PCAP assembly of the Caenorhabditis remanei genome.</title>
        <authorList>
            <consortium name="The Caenorhabditis remanei Sequencing Consortium"/>
            <person name="Wilson R.K."/>
        </authorList>
    </citation>
    <scope>NUCLEOTIDE SEQUENCE [LARGE SCALE GENOMIC DNA]</scope>
    <source>
        <strain evidence="7">PB4641</strain>
    </source>
</reference>
<feature type="transmembrane region" description="Helical" evidence="5">
    <location>
        <begin position="150"/>
        <end position="172"/>
    </location>
</feature>
<dbReference type="EMBL" id="DS268586">
    <property type="protein sequence ID" value="EFO91993.1"/>
    <property type="molecule type" value="Genomic_DNA"/>
</dbReference>
<feature type="transmembrane region" description="Helical" evidence="5">
    <location>
        <begin position="87"/>
        <end position="108"/>
    </location>
</feature>
<organism evidence="8">
    <name type="scientific">Caenorhabditis remanei</name>
    <name type="common">Caenorhabditis vulgaris</name>
    <dbReference type="NCBI Taxonomy" id="31234"/>
    <lineage>
        <taxon>Eukaryota</taxon>
        <taxon>Metazoa</taxon>
        <taxon>Ecdysozoa</taxon>
        <taxon>Nematoda</taxon>
        <taxon>Chromadorea</taxon>
        <taxon>Rhabditida</taxon>
        <taxon>Rhabditina</taxon>
        <taxon>Rhabditomorpha</taxon>
        <taxon>Rhabditoidea</taxon>
        <taxon>Rhabditidae</taxon>
        <taxon>Peloderinae</taxon>
        <taxon>Caenorhabditis</taxon>
    </lineage>
</organism>
<dbReference type="GO" id="GO:0008270">
    <property type="term" value="F:zinc ion binding"/>
    <property type="evidence" value="ECO:0007669"/>
    <property type="project" value="UniProtKB-KW"/>
</dbReference>
<feature type="region of interest" description="Disordered" evidence="4">
    <location>
        <begin position="326"/>
        <end position="352"/>
    </location>
</feature>
<keyword evidence="1 3" id="KW-0479">Metal-binding</keyword>
<accession>E3NBM5</accession>
<dbReference type="HOGENOM" id="CLU_858532_0_0_1"/>
<dbReference type="KEGG" id="crq:GCK72_011335"/>
<gene>
    <name evidence="7" type="ORF">CRE_10607</name>
</gene>
<evidence type="ECO:0000256" key="4">
    <source>
        <dbReference type="SAM" id="MobiDB-lite"/>
    </source>
</evidence>